<comment type="caution">
    <text evidence="2">The sequence shown here is derived from an EMBL/GenBank/DDBJ whole genome shotgun (WGS) entry which is preliminary data.</text>
</comment>
<dbReference type="Proteomes" id="UP001143372">
    <property type="component" value="Unassembled WGS sequence"/>
</dbReference>
<organism evidence="2 3">
    <name type="scientific">Hansschlegelia plantiphila</name>
    <dbReference type="NCBI Taxonomy" id="374655"/>
    <lineage>
        <taxon>Bacteria</taxon>
        <taxon>Pseudomonadati</taxon>
        <taxon>Pseudomonadota</taxon>
        <taxon>Alphaproteobacteria</taxon>
        <taxon>Hyphomicrobiales</taxon>
        <taxon>Methylopilaceae</taxon>
        <taxon>Hansschlegelia</taxon>
    </lineage>
</organism>
<name>A0A9W6J3B7_9HYPH</name>
<evidence type="ECO:0000256" key="1">
    <source>
        <dbReference type="SAM" id="MobiDB-lite"/>
    </source>
</evidence>
<keyword evidence="3" id="KW-1185">Reference proteome</keyword>
<reference evidence="2" key="2">
    <citation type="submission" date="2023-01" db="EMBL/GenBank/DDBJ databases">
        <authorList>
            <person name="Sun Q."/>
            <person name="Evtushenko L."/>
        </authorList>
    </citation>
    <scope>NUCLEOTIDE SEQUENCE</scope>
    <source>
        <strain evidence="2">VKM B-2347</strain>
    </source>
</reference>
<protein>
    <submittedName>
        <fullName evidence="2">Uncharacterized protein</fullName>
    </submittedName>
</protein>
<accession>A0A9W6J3B7</accession>
<feature type="region of interest" description="Disordered" evidence="1">
    <location>
        <begin position="66"/>
        <end position="86"/>
    </location>
</feature>
<evidence type="ECO:0000313" key="2">
    <source>
        <dbReference type="EMBL" id="GLK68988.1"/>
    </source>
</evidence>
<proteinExistence type="predicted"/>
<dbReference type="EMBL" id="BSFI01000018">
    <property type="protein sequence ID" value="GLK68988.1"/>
    <property type="molecule type" value="Genomic_DNA"/>
</dbReference>
<evidence type="ECO:0000313" key="3">
    <source>
        <dbReference type="Proteomes" id="UP001143372"/>
    </source>
</evidence>
<dbReference type="AlphaFoldDB" id="A0A9W6J3B7"/>
<sequence>MARRACWAAPVLLRNAPAGCVTCLGPGIPRAAASITLEVQGLRAAIQPHRRRLPGRAHEAAKLVATDARRRGAAGHAAPPRPERREVELAQTHQVGFHPRGIAGHGQADA</sequence>
<reference evidence="2" key="1">
    <citation type="journal article" date="2014" name="Int. J. Syst. Evol. Microbiol.">
        <title>Complete genome sequence of Corynebacterium casei LMG S-19264T (=DSM 44701T), isolated from a smear-ripened cheese.</title>
        <authorList>
            <consortium name="US DOE Joint Genome Institute (JGI-PGF)"/>
            <person name="Walter F."/>
            <person name="Albersmeier A."/>
            <person name="Kalinowski J."/>
            <person name="Ruckert C."/>
        </authorList>
    </citation>
    <scope>NUCLEOTIDE SEQUENCE</scope>
    <source>
        <strain evidence="2">VKM B-2347</strain>
    </source>
</reference>
<gene>
    <name evidence="2" type="ORF">GCM10008179_26260</name>
</gene>